<feature type="domain" description="Beta-lactamase-like ARB-00930-like C-terminal" evidence="4">
    <location>
        <begin position="488"/>
        <end position="623"/>
    </location>
</feature>
<dbReference type="PANTHER" id="PTHR22935">
    <property type="entry name" value="PENICILLIN-BINDING PROTEIN"/>
    <property type="match status" value="1"/>
</dbReference>
<dbReference type="InterPro" id="IPR012338">
    <property type="entry name" value="Beta-lactam/transpept-like"/>
</dbReference>
<dbReference type="Pfam" id="PF00144">
    <property type="entry name" value="Beta-lactamase"/>
    <property type="match status" value="1"/>
</dbReference>
<evidence type="ECO:0000259" key="4">
    <source>
        <dbReference type="Pfam" id="PF26335"/>
    </source>
</evidence>
<dbReference type="InterPro" id="IPR058664">
    <property type="entry name" value="ARB_00930-like_C"/>
</dbReference>
<keyword evidence="2" id="KW-0732">Signal</keyword>
<dbReference type="InterPro" id="IPR001466">
    <property type="entry name" value="Beta-lactam-related"/>
</dbReference>
<evidence type="ECO:0000256" key="1">
    <source>
        <dbReference type="SAM" id="MobiDB-lite"/>
    </source>
</evidence>
<comment type="caution">
    <text evidence="5">The sequence shown here is derived from an EMBL/GenBank/DDBJ whole genome shotgun (WGS) entry which is preliminary data.</text>
</comment>
<protein>
    <submittedName>
        <fullName evidence="5">Beta-lactamase-like protein 2</fullName>
    </submittedName>
</protein>
<feature type="domain" description="Beta-lactamase-related" evidence="3">
    <location>
        <begin position="102"/>
        <end position="412"/>
    </location>
</feature>
<feature type="region of interest" description="Disordered" evidence="1">
    <location>
        <begin position="452"/>
        <end position="475"/>
    </location>
</feature>
<dbReference type="Pfam" id="PF26335">
    <property type="entry name" value="ARB_00930_C"/>
    <property type="match status" value="1"/>
</dbReference>
<dbReference type="PANTHER" id="PTHR22935:SF97">
    <property type="entry name" value="BETA-LACTAMASE-RELATED DOMAIN-CONTAINING PROTEIN"/>
    <property type="match status" value="1"/>
</dbReference>
<feature type="chain" id="PRO_5046028710" evidence="2">
    <location>
        <begin position="21"/>
        <end position="624"/>
    </location>
</feature>
<organism evidence="5 6">
    <name type="scientific">Madurella fahalii</name>
    <dbReference type="NCBI Taxonomy" id="1157608"/>
    <lineage>
        <taxon>Eukaryota</taxon>
        <taxon>Fungi</taxon>
        <taxon>Dikarya</taxon>
        <taxon>Ascomycota</taxon>
        <taxon>Pezizomycotina</taxon>
        <taxon>Sordariomycetes</taxon>
        <taxon>Sordariomycetidae</taxon>
        <taxon>Sordariales</taxon>
        <taxon>Sordariales incertae sedis</taxon>
        <taxon>Madurella</taxon>
    </lineage>
</organism>
<evidence type="ECO:0000313" key="5">
    <source>
        <dbReference type="EMBL" id="GAB1314736.1"/>
    </source>
</evidence>
<sequence>MRFTLLSLVAALYHLPLSIAKPNCPLYGPLLPRPTNLLQHPGIQAAAGVLDDIFPRYIDNDNSTGSDRFSYSVEVFAGSEDEPLWSHYWTAPNLKSFNSSGVTKVDTNTVYRIGSVTKIFTVLTFLATVGDGIWNDPITKHLPEIEEIARSASGGPIFAPDWESITIGSLASQTSGLIRDYAMLGELSYQLNMTVLHALGFPPLPMSEFPPCGTRPTCDREQLFEGLAKLPPSFPPFTTPTYSDLGFVLLSYVTERITGKDFKTLVTDVVLKPLNLNHTFVTTPDDSVGIIPGTQRTTSWGFELAEEAATGNMYTSAGDLSSLGRAILRSTLLKPAMTRRWLKPVSYSSDPKSTVGMPWGVRQIELGQNQSYQFIHTFNKAGSLGAYSALLAIMPELDIGFTVLAAGVPPPSLTMDIADALTSTYIPTLMYIARAQANATFAGRYRHASLLNTTTPTNTTNTTTTSTTTNPPPYANTTTPTAAPRLLNSSLTITVDPTGTRPGLGVENWLSNSTDMALVAVAINMNASADYLGRVQPSVRLYPTGLEERLAGGGRKVAFKAVFEDVGLPNRSTSFVTDCSTWVGVSGVVYGSRPLDLFVFEFGGDGRVKAVENAALRVRLEKVD</sequence>
<dbReference type="SUPFAM" id="SSF56601">
    <property type="entry name" value="beta-lactamase/transpeptidase-like"/>
    <property type="match status" value="1"/>
</dbReference>
<keyword evidence="6" id="KW-1185">Reference proteome</keyword>
<accession>A0ABQ0GAI0</accession>
<feature type="signal peptide" evidence="2">
    <location>
        <begin position="1"/>
        <end position="20"/>
    </location>
</feature>
<dbReference type="Gene3D" id="3.40.710.10">
    <property type="entry name" value="DD-peptidase/beta-lactamase superfamily"/>
    <property type="match status" value="1"/>
</dbReference>
<dbReference type="Proteomes" id="UP001628179">
    <property type="component" value="Unassembled WGS sequence"/>
</dbReference>
<evidence type="ECO:0000313" key="6">
    <source>
        <dbReference type="Proteomes" id="UP001628179"/>
    </source>
</evidence>
<dbReference type="EMBL" id="BAAFSV010000002">
    <property type="protein sequence ID" value="GAB1314736.1"/>
    <property type="molecule type" value="Genomic_DNA"/>
</dbReference>
<proteinExistence type="predicted"/>
<dbReference type="InterPro" id="IPR051478">
    <property type="entry name" value="Beta-lactamase-like_AB/R"/>
</dbReference>
<dbReference type="RefSeq" id="XP_070916467.1">
    <property type="nucleotide sequence ID" value="XM_071060366.1"/>
</dbReference>
<name>A0ABQ0GAI0_9PEZI</name>
<evidence type="ECO:0000256" key="2">
    <source>
        <dbReference type="SAM" id="SignalP"/>
    </source>
</evidence>
<gene>
    <name evidence="5" type="ORF">MFIFM68171_04946</name>
</gene>
<reference evidence="5 6" key="1">
    <citation type="submission" date="2024-09" db="EMBL/GenBank/DDBJ databases">
        <title>Itraconazole resistance in Madurella fahalii resulting from another homologue of gene encoding cytochrome P450 14-alpha sterol demethylase (CYP51).</title>
        <authorList>
            <person name="Yoshioka I."/>
            <person name="Fahal A.H."/>
            <person name="Kaneko S."/>
            <person name="Yaguchi T."/>
        </authorList>
    </citation>
    <scope>NUCLEOTIDE SEQUENCE [LARGE SCALE GENOMIC DNA]</scope>
    <source>
        <strain evidence="5 6">IFM 68171</strain>
    </source>
</reference>
<evidence type="ECO:0000259" key="3">
    <source>
        <dbReference type="Pfam" id="PF00144"/>
    </source>
</evidence>
<dbReference type="GeneID" id="98175689"/>